<evidence type="ECO:0000259" key="4">
    <source>
        <dbReference type="Pfam" id="PF03816"/>
    </source>
</evidence>
<dbReference type="PANTHER" id="PTHR33392:SF6">
    <property type="entry name" value="POLYISOPRENYL-TEICHOIC ACID--PEPTIDOGLYCAN TEICHOIC ACID TRANSFERASE TAGU"/>
    <property type="match status" value="1"/>
</dbReference>
<proteinExistence type="inferred from homology"/>
<dbReference type="PANTHER" id="PTHR33392">
    <property type="entry name" value="POLYISOPRENYL-TEICHOIC ACID--PEPTIDOGLYCAN TEICHOIC ACID TRANSFERASE TAGU"/>
    <property type="match status" value="1"/>
</dbReference>
<reference evidence="5 6" key="1">
    <citation type="submission" date="2020-02" db="EMBL/GenBank/DDBJ databases">
        <title>Draft genome sequence of Lactococcus sp. Hs20B0-1.</title>
        <authorList>
            <person name="Noda S."/>
            <person name="Yuki M."/>
            <person name="Ohkuma M."/>
        </authorList>
    </citation>
    <scope>NUCLEOTIDE SEQUENCE [LARGE SCALE GENOMIC DNA]</scope>
    <source>
        <strain evidence="5 6">Hs20B0-1</strain>
    </source>
</reference>
<accession>A0A6A0B718</accession>
<dbReference type="Gene3D" id="3.40.630.190">
    <property type="entry name" value="LCP protein"/>
    <property type="match status" value="1"/>
</dbReference>
<evidence type="ECO:0000256" key="1">
    <source>
        <dbReference type="ARBA" id="ARBA00006068"/>
    </source>
</evidence>
<keyword evidence="6" id="KW-1185">Reference proteome</keyword>
<keyword evidence="3" id="KW-1133">Transmembrane helix</keyword>
<comment type="caution">
    <text evidence="5">The sequence shown here is derived from an EMBL/GenBank/DDBJ whole genome shotgun (WGS) entry which is preliminary data.</text>
</comment>
<evidence type="ECO:0000256" key="2">
    <source>
        <dbReference type="SAM" id="MobiDB-lite"/>
    </source>
</evidence>
<keyword evidence="3" id="KW-0472">Membrane</keyword>
<dbReference type="AlphaFoldDB" id="A0A6A0B718"/>
<comment type="similarity">
    <text evidence="1">Belongs to the LytR/CpsA/Psr (LCP) family.</text>
</comment>
<feature type="compositionally biased region" description="Basic residues" evidence="2">
    <location>
        <begin position="16"/>
        <end position="27"/>
    </location>
</feature>
<organism evidence="5 6">
    <name type="scientific">Pseudolactococcus insecticola</name>
    <dbReference type="NCBI Taxonomy" id="2709158"/>
    <lineage>
        <taxon>Bacteria</taxon>
        <taxon>Bacillati</taxon>
        <taxon>Bacillota</taxon>
        <taxon>Bacilli</taxon>
        <taxon>Lactobacillales</taxon>
        <taxon>Streptococcaceae</taxon>
        <taxon>Pseudolactococcus</taxon>
    </lineage>
</organism>
<dbReference type="EMBL" id="BLLH01000002">
    <property type="protein sequence ID" value="GFH40291.1"/>
    <property type="molecule type" value="Genomic_DNA"/>
</dbReference>
<protein>
    <submittedName>
        <fullName evidence="5">Transcriptional regulator</fullName>
    </submittedName>
</protein>
<gene>
    <name evidence="5" type="primary">yjfE</name>
    <name evidence="5" type="ORF">Hs20B_06890</name>
</gene>
<dbReference type="InterPro" id="IPR050922">
    <property type="entry name" value="LytR/CpsA/Psr_CW_biosynth"/>
</dbReference>
<keyword evidence="3" id="KW-0812">Transmembrane</keyword>
<evidence type="ECO:0000313" key="6">
    <source>
        <dbReference type="Proteomes" id="UP000475928"/>
    </source>
</evidence>
<feature type="transmembrane region" description="Helical" evidence="3">
    <location>
        <begin position="34"/>
        <end position="55"/>
    </location>
</feature>
<sequence>METRKRRATRVAQTPVRHKKDKKSKKKKHKGLKIFGWIVLVLVLIGGAIGGKAYLDVKKASDKAYQEVNRKTVAKLPSLKAKSPFSFLFLGVNGKTANDVLVLTVNPKQNKTTVISLKRDIYLTSEKTTLKNLYGTKGVAGEIDALQTLLGVSIPRYVQFDMRGLGDFVEAVGGVEVANDTEFISNGYQFKKGTLSLHKSDEVKAFLTKVTGGDVDDEKADAALIEREQAVLMAVIPKMKSVKTVLKYNQFVSAFGDNVKTDLVFGNLKALALNYNGVLGNITKENLKTTKTTIDGKDQIILSEDQVNKAHDRIEEALSE</sequence>
<feature type="region of interest" description="Disordered" evidence="2">
    <location>
        <begin position="1"/>
        <end position="27"/>
    </location>
</feature>
<evidence type="ECO:0000256" key="3">
    <source>
        <dbReference type="SAM" id="Phobius"/>
    </source>
</evidence>
<dbReference type="Pfam" id="PF03816">
    <property type="entry name" value="LytR_cpsA_psr"/>
    <property type="match status" value="1"/>
</dbReference>
<feature type="domain" description="Cell envelope-related transcriptional attenuator" evidence="4">
    <location>
        <begin position="99"/>
        <end position="241"/>
    </location>
</feature>
<evidence type="ECO:0000313" key="5">
    <source>
        <dbReference type="EMBL" id="GFH40291.1"/>
    </source>
</evidence>
<dbReference type="InterPro" id="IPR004474">
    <property type="entry name" value="LytR_CpsA_psr"/>
</dbReference>
<dbReference type="Proteomes" id="UP000475928">
    <property type="component" value="Unassembled WGS sequence"/>
</dbReference>
<name>A0A6A0B718_9LACT</name>
<dbReference type="RefSeq" id="WP_172355668.1">
    <property type="nucleotide sequence ID" value="NZ_BLLH01000002.1"/>
</dbReference>